<evidence type="ECO:0000313" key="5">
    <source>
        <dbReference type="EMBL" id="MBO2450232.1"/>
    </source>
</evidence>
<proteinExistence type="inferred from homology"/>
<dbReference type="Proteomes" id="UP000669179">
    <property type="component" value="Unassembled WGS sequence"/>
</dbReference>
<organism evidence="5 6">
    <name type="scientific">Actinomadura barringtoniae</name>
    <dbReference type="NCBI Taxonomy" id="1427535"/>
    <lineage>
        <taxon>Bacteria</taxon>
        <taxon>Bacillati</taxon>
        <taxon>Actinomycetota</taxon>
        <taxon>Actinomycetes</taxon>
        <taxon>Streptosporangiales</taxon>
        <taxon>Thermomonosporaceae</taxon>
        <taxon>Actinomadura</taxon>
    </lineage>
</organism>
<dbReference type="AlphaFoldDB" id="A0A939T8D9"/>
<evidence type="ECO:0000256" key="2">
    <source>
        <dbReference type="ARBA" id="ARBA00022729"/>
    </source>
</evidence>
<dbReference type="RefSeq" id="WP_208258126.1">
    <property type="nucleotide sequence ID" value="NZ_JAGEOJ010000010.1"/>
</dbReference>
<dbReference type="EMBL" id="JAGEOJ010000010">
    <property type="protein sequence ID" value="MBO2450232.1"/>
    <property type="molecule type" value="Genomic_DNA"/>
</dbReference>
<feature type="chain" id="PRO_5038810874" evidence="3">
    <location>
        <begin position="30"/>
        <end position="427"/>
    </location>
</feature>
<dbReference type="PANTHER" id="PTHR47235">
    <property type="entry name" value="BLR6548 PROTEIN"/>
    <property type="match status" value="1"/>
</dbReference>
<sequence>MSPTQVPIRRGPLKRAAAAAVMVVLAASAAGCSGKASGGSSSGGIKTGPGVTKDKITLAALTDLTGPYAVLGKSVTQAQKLYYDQLNNAGGVCGRKIDLVVRDHGYDVQKALAAYSELAPRSAAIPQVIGSPITMALRPRLENDHLLTLPQAWAHTLLGSKYVQVTGTTYDVDMVNAVAFLTKAKGIKSGDKIGHLRLEGDYGQSALAGVRYAAGKAGLTVVEQQVKATDADMTAQAGAFKKAGVKAILVSVSPKQAASLVGVSAAMGLNVPFAASNSAFAQQLLATPVGPIMQKNYYVVTAAAPFSADIKGLKKLAGEYQMAYKGQPLDSAVLSGYTTAAVVGEALKKACANKDLTRDGIVAAHRSTRSFDLGLGGAPEDFSQWTAPAGRASYITRPDKTALGGTVMVEQATESDLAKGYSAPSGG</sequence>
<gene>
    <name evidence="5" type="ORF">J4573_24240</name>
</gene>
<dbReference type="PROSITE" id="PS51318">
    <property type="entry name" value="TAT"/>
    <property type="match status" value="1"/>
</dbReference>
<dbReference type="InterPro" id="IPR006311">
    <property type="entry name" value="TAT_signal"/>
</dbReference>
<evidence type="ECO:0000256" key="3">
    <source>
        <dbReference type="SAM" id="SignalP"/>
    </source>
</evidence>
<dbReference type="InterPro" id="IPR028082">
    <property type="entry name" value="Peripla_BP_I"/>
</dbReference>
<evidence type="ECO:0000256" key="1">
    <source>
        <dbReference type="ARBA" id="ARBA00010062"/>
    </source>
</evidence>
<dbReference type="PANTHER" id="PTHR47235:SF1">
    <property type="entry name" value="BLR6548 PROTEIN"/>
    <property type="match status" value="1"/>
</dbReference>
<accession>A0A939T8D9</accession>
<dbReference type="SUPFAM" id="SSF53822">
    <property type="entry name" value="Periplasmic binding protein-like I"/>
    <property type="match status" value="1"/>
</dbReference>
<reference evidence="5" key="1">
    <citation type="submission" date="2021-03" db="EMBL/GenBank/DDBJ databases">
        <authorList>
            <person name="Kanchanasin P."/>
            <person name="Saeng-In P."/>
            <person name="Phongsopitanun W."/>
            <person name="Yuki M."/>
            <person name="Kudo T."/>
            <person name="Ohkuma M."/>
            <person name="Tanasupawat S."/>
        </authorList>
    </citation>
    <scope>NUCLEOTIDE SEQUENCE</scope>
    <source>
        <strain evidence="5">GKU 128</strain>
    </source>
</reference>
<evidence type="ECO:0000313" key="6">
    <source>
        <dbReference type="Proteomes" id="UP000669179"/>
    </source>
</evidence>
<keyword evidence="2 3" id="KW-0732">Signal</keyword>
<comment type="similarity">
    <text evidence="1">Belongs to the leucine-binding protein family.</text>
</comment>
<comment type="caution">
    <text evidence="5">The sequence shown here is derived from an EMBL/GenBank/DDBJ whole genome shotgun (WGS) entry which is preliminary data.</text>
</comment>
<evidence type="ECO:0000259" key="4">
    <source>
        <dbReference type="Pfam" id="PF13458"/>
    </source>
</evidence>
<protein>
    <submittedName>
        <fullName evidence="5">ABC transporter substrate-binding protein</fullName>
    </submittedName>
</protein>
<feature type="signal peptide" evidence="3">
    <location>
        <begin position="1"/>
        <end position="29"/>
    </location>
</feature>
<feature type="domain" description="Leucine-binding protein" evidence="4">
    <location>
        <begin position="55"/>
        <end position="399"/>
    </location>
</feature>
<dbReference type="Pfam" id="PF13458">
    <property type="entry name" value="Peripla_BP_6"/>
    <property type="match status" value="1"/>
</dbReference>
<keyword evidence="6" id="KW-1185">Reference proteome</keyword>
<dbReference type="Gene3D" id="3.40.50.2300">
    <property type="match status" value="2"/>
</dbReference>
<name>A0A939T8D9_9ACTN</name>
<dbReference type="InterPro" id="IPR028081">
    <property type="entry name" value="Leu-bd"/>
</dbReference>